<dbReference type="InterPro" id="IPR036915">
    <property type="entry name" value="Cyclin-like_sf"/>
</dbReference>
<evidence type="ECO:0000259" key="5">
    <source>
        <dbReference type="SMART" id="SM00385"/>
    </source>
</evidence>
<dbReference type="Pfam" id="PF00134">
    <property type="entry name" value="Cyclin_N"/>
    <property type="match status" value="1"/>
</dbReference>
<accession>A0AAD9DCJ3</accession>
<dbReference type="InterPro" id="IPR039361">
    <property type="entry name" value="Cyclin"/>
</dbReference>
<evidence type="ECO:0000256" key="2">
    <source>
        <dbReference type="ARBA" id="ARBA00023127"/>
    </source>
</evidence>
<dbReference type="InterPro" id="IPR013763">
    <property type="entry name" value="Cyclin-like_dom"/>
</dbReference>
<keyword evidence="1" id="KW-0132">Cell division</keyword>
<dbReference type="SMART" id="SM00385">
    <property type="entry name" value="CYCLIN"/>
    <property type="match status" value="1"/>
</dbReference>
<evidence type="ECO:0000313" key="7">
    <source>
        <dbReference type="Proteomes" id="UP001224775"/>
    </source>
</evidence>
<dbReference type="Proteomes" id="UP001224775">
    <property type="component" value="Unassembled WGS sequence"/>
</dbReference>
<protein>
    <submittedName>
        <fullName evidence="6">Cyclin family protein</fullName>
    </submittedName>
</protein>
<keyword evidence="3" id="KW-0131">Cell cycle</keyword>
<keyword evidence="2 4" id="KW-0195">Cyclin</keyword>
<dbReference type="InterPro" id="IPR006671">
    <property type="entry name" value="Cyclin_N"/>
</dbReference>
<comment type="caution">
    <text evidence="6">The sequence shown here is derived from an EMBL/GenBank/DDBJ whole genome shotgun (WGS) entry which is preliminary data.</text>
</comment>
<organism evidence="6 7">
    <name type="scientific">Skeletonema marinoi</name>
    <dbReference type="NCBI Taxonomy" id="267567"/>
    <lineage>
        <taxon>Eukaryota</taxon>
        <taxon>Sar</taxon>
        <taxon>Stramenopiles</taxon>
        <taxon>Ochrophyta</taxon>
        <taxon>Bacillariophyta</taxon>
        <taxon>Coscinodiscophyceae</taxon>
        <taxon>Thalassiosirophycidae</taxon>
        <taxon>Thalassiosirales</taxon>
        <taxon>Skeletonemataceae</taxon>
        <taxon>Skeletonema</taxon>
        <taxon>Skeletonema marinoi-dohrnii complex</taxon>
    </lineage>
</organism>
<keyword evidence="7" id="KW-1185">Reference proteome</keyword>
<dbReference type="AlphaFoldDB" id="A0AAD9DCJ3"/>
<reference evidence="6" key="1">
    <citation type="submission" date="2023-06" db="EMBL/GenBank/DDBJ databases">
        <title>Survivors Of The Sea: Transcriptome response of Skeletonema marinoi to long-term dormancy.</title>
        <authorList>
            <person name="Pinder M.I.M."/>
            <person name="Kourtchenko O."/>
            <person name="Robertson E.K."/>
            <person name="Larsson T."/>
            <person name="Maumus F."/>
            <person name="Osuna-Cruz C.M."/>
            <person name="Vancaester E."/>
            <person name="Stenow R."/>
            <person name="Vandepoele K."/>
            <person name="Ploug H."/>
            <person name="Bruchert V."/>
            <person name="Godhe A."/>
            <person name="Topel M."/>
        </authorList>
    </citation>
    <scope>NUCLEOTIDE SEQUENCE</scope>
    <source>
        <strain evidence="6">R05AC</strain>
    </source>
</reference>
<evidence type="ECO:0000313" key="6">
    <source>
        <dbReference type="EMBL" id="KAK1742407.1"/>
    </source>
</evidence>
<name>A0AAD9DCJ3_9STRA</name>
<dbReference type="GO" id="GO:0051301">
    <property type="term" value="P:cell division"/>
    <property type="evidence" value="ECO:0007669"/>
    <property type="project" value="UniProtKB-KW"/>
</dbReference>
<dbReference type="FunFam" id="1.10.472.10:FF:000001">
    <property type="entry name" value="G2/mitotic-specific cyclin"/>
    <property type="match status" value="1"/>
</dbReference>
<dbReference type="PANTHER" id="PTHR10177">
    <property type="entry name" value="CYCLINS"/>
    <property type="match status" value="1"/>
</dbReference>
<comment type="similarity">
    <text evidence="4">Belongs to the cyclin family.</text>
</comment>
<sequence length="207" mass="23401">MKQGLEPRWDVRNLPPHFQTQLKVHLDYMFRQPHINTDMRAILMDWLVELAEEYKLTSETLFLSGMLVDRSLAISYGVEGFRGGEMMVQKDQLQCVGCACTMIAAKLLEITPPGADEFVYISDNSYKRKDILEMEANIVNSLGFNLNFVTPYHHVHRFLAASQASSPCSLSADRAAMRWVNTMPSMYDGKPCHVLAGLVHVGLCICE</sequence>
<dbReference type="Gene3D" id="1.10.472.10">
    <property type="entry name" value="Cyclin-like"/>
    <property type="match status" value="1"/>
</dbReference>
<dbReference type="SUPFAM" id="SSF47954">
    <property type="entry name" value="Cyclin-like"/>
    <property type="match status" value="1"/>
</dbReference>
<feature type="domain" description="Cyclin-like" evidence="5">
    <location>
        <begin position="45"/>
        <end position="140"/>
    </location>
</feature>
<evidence type="ECO:0000256" key="1">
    <source>
        <dbReference type="ARBA" id="ARBA00022618"/>
    </source>
</evidence>
<proteinExistence type="inferred from homology"/>
<dbReference type="EMBL" id="JATAAI010000011">
    <property type="protein sequence ID" value="KAK1742407.1"/>
    <property type="molecule type" value="Genomic_DNA"/>
</dbReference>
<evidence type="ECO:0000256" key="4">
    <source>
        <dbReference type="RuleBase" id="RU000383"/>
    </source>
</evidence>
<gene>
    <name evidence="6" type="ORF">QTG54_006972</name>
</gene>
<evidence type="ECO:0000256" key="3">
    <source>
        <dbReference type="ARBA" id="ARBA00023306"/>
    </source>
</evidence>